<evidence type="ECO:0000256" key="1">
    <source>
        <dbReference type="SAM" id="MobiDB-lite"/>
    </source>
</evidence>
<feature type="region of interest" description="Disordered" evidence="1">
    <location>
        <begin position="218"/>
        <end position="237"/>
    </location>
</feature>
<gene>
    <name evidence="2" type="ORF">V6N12_048930</name>
</gene>
<feature type="region of interest" description="Disordered" evidence="1">
    <location>
        <begin position="1"/>
        <end position="25"/>
    </location>
</feature>
<proteinExistence type="predicted"/>
<feature type="region of interest" description="Disordered" evidence="1">
    <location>
        <begin position="96"/>
        <end position="119"/>
    </location>
</feature>
<comment type="caution">
    <text evidence="2">The sequence shown here is derived from an EMBL/GenBank/DDBJ whole genome shotgun (WGS) entry which is preliminary data.</text>
</comment>
<feature type="compositionally biased region" description="Basic and acidic residues" evidence="1">
    <location>
        <begin position="226"/>
        <end position="237"/>
    </location>
</feature>
<feature type="compositionally biased region" description="Basic and acidic residues" evidence="1">
    <location>
        <begin position="109"/>
        <end position="119"/>
    </location>
</feature>
<dbReference type="EMBL" id="JBBPBM010000013">
    <property type="protein sequence ID" value="KAK8561874.1"/>
    <property type="molecule type" value="Genomic_DNA"/>
</dbReference>
<name>A0ABR2EKE7_9ROSI</name>
<protein>
    <submittedName>
        <fullName evidence="2">Uncharacterized protein</fullName>
    </submittedName>
</protein>
<evidence type="ECO:0000313" key="2">
    <source>
        <dbReference type="EMBL" id="KAK8561874.1"/>
    </source>
</evidence>
<organism evidence="2 3">
    <name type="scientific">Hibiscus sabdariffa</name>
    <name type="common">roselle</name>
    <dbReference type="NCBI Taxonomy" id="183260"/>
    <lineage>
        <taxon>Eukaryota</taxon>
        <taxon>Viridiplantae</taxon>
        <taxon>Streptophyta</taxon>
        <taxon>Embryophyta</taxon>
        <taxon>Tracheophyta</taxon>
        <taxon>Spermatophyta</taxon>
        <taxon>Magnoliopsida</taxon>
        <taxon>eudicotyledons</taxon>
        <taxon>Gunneridae</taxon>
        <taxon>Pentapetalae</taxon>
        <taxon>rosids</taxon>
        <taxon>malvids</taxon>
        <taxon>Malvales</taxon>
        <taxon>Malvaceae</taxon>
        <taxon>Malvoideae</taxon>
        <taxon>Hibiscus</taxon>
    </lineage>
</organism>
<accession>A0ABR2EKE7</accession>
<evidence type="ECO:0000313" key="3">
    <source>
        <dbReference type="Proteomes" id="UP001472677"/>
    </source>
</evidence>
<dbReference type="Proteomes" id="UP001472677">
    <property type="component" value="Unassembled WGS sequence"/>
</dbReference>
<keyword evidence="3" id="KW-1185">Reference proteome</keyword>
<sequence length="399" mass="42770">MSENPKGVNPSLDHHGHANGRPPDLVINLGIPPILERQASPLDVGEQQIAKKSKNNGSSLEHNIPVGDAIGMEIDVDTGTQQQHLLNAPSKETYASMAARGRSGSGEHAAGRDSESDEVVVHDEDCIVDESGAFLTIPPQEEVVQPAIQNSQVGDKKNLYGPWMIANSRRRRAAKANTRGEVHGLDKGYTGGSRFTNLPVEEIRGDGYKELALSEAPRGGSVVKGGHNESRDGSRLEHVVPQKTFTKNAAYLVSNPECKNKKSSGAEPSMTEINVVPLADGNGAHIVKHTALKGMGNHNAISIDEPGFEANGGTSSKGAKGHKGSYREVGEQRRLGFKVGKQSSERGAPTYSSMEWASDMSKHIDAIAAQDKFQLSAQARRRHFHADMELSSEEGGVCN</sequence>
<reference evidence="2 3" key="1">
    <citation type="journal article" date="2024" name="G3 (Bethesda)">
        <title>Genome assembly of Hibiscus sabdariffa L. provides insights into metabolisms of medicinal natural products.</title>
        <authorList>
            <person name="Kim T."/>
        </authorList>
    </citation>
    <scope>NUCLEOTIDE SEQUENCE [LARGE SCALE GENOMIC DNA]</scope>
    <source>
        <strain evidence="2">TK-2024</strain>
        <tissue evidence="2">Old leaves</tissue>
    </source>
</reference>